<dbReference type="EMBL" id="CM051395">
    <property type="protein sequence ID" value="KAJ4724154.1"/>
    <property type="molecule type" value="Genomic_DNA"/>
</dbReference>
<protein>
    <submittedName>
        <fullName evidence="1">Receptor-like protein kinase</fullName>
    </submittedName>
</protein>
<organism evidence="1 2">
    <name type="scientific">Melia azedarach</name>
    <name type="common">Chinaberry tree</name>
    <dbReference type="NCBI Taxonomy" id="155640"/>
    <lineage>
        <taxon>Eukaryota</taxon>
        <taxon>Viridiplantae</taxon>
        <taxon>Streptophyta</taxon>
        <taxon>Embryophyta</taxon>
        <taxon>Tracheophyta</taxon>
        <taxon>Spermatophyta</taxon>
        <taxon>Magnoliopsida</taxon>
        <taxon>eudicotyledons</taxon>
        <taxon>Gunneridae</taxon>
        <taxon>Pentapetalae</taxon>
        <taxon>rosids</taxon>
        <taxon>malvids</taxon>
        <taxon>Sapindales</taxon>
        <taxon>Meliaceae</taxon>
        <taxon>Melia</taxon>
    </lineage>
</organism>
<evidence type="ECO:0000313" key="1">
    <source>
        <dbReference type="EMBL" id="KAJ4724154.1"/>
    </source>
</evidence>
<keyword evidence="2" id="KW-1185">Reference proteome</keyword>
<gene>
    <name evidence="1" type="ORF">OWV82_003170</name>
</gene>
<name>A0ACC1YM87_MELAZ</name>
<reference evidence="1 2" key="1">
    <citation type="journal article" date="2023" name="Science">
        <title>Complex scaffold remodeling in plant triterpene biosynthesis.</title>
        <authorList>
            <person name="De La Pena R."/>
            <person name="Hodgson H."/>
            <person name="Liu J.C."/>
            <person name="Stephenson M.J."/>
            <person name="Martin A.C."/>
            <person name="Owen C."/>
            <person name="Harkess A."/>
            <person name="Leebens-Mack J."/>
            <person name="Jimenez L.E."/>
            <person name="Osbourn A."/>
            <person name="Sattely E.S."/>
        </authorList>
    </citation>
    <scope>NUCLEOTIDE SEQUENCE [LARGE SCALE GENOMIC DNA]</scope>
    <source>
        <strain evidence="2">cv. JPN11</strain>
        <tissue evidence="1">Leaf</tissue>
    </source>
</reference>
<dbReference type="Proteomes" id="UP001164539">
    <property type="component" value="Chromosome 2"/>
</dbReference>
<proteinExistence type="predicted"/>
<sequence>MDYNLLCLLFLFLLPCLVTAQNNGTLSVGQFITAADNSEPWVSPSGDFAFGLHKLDNKDFFLPAIWYHKIPSQTIVWYASGDSPAPRGSKIQLTADRGLVLEDPDGKEIWKTEISMGEATSGVLDDNRNFWIANTNSEKLWQSFDLPSDTLLPTQTMQRNGVVSCRRREKDFSRGRFQFRLLADGNAVLNTIDLVSGFAYDAYFWSNTFDTNRSNAGYQVVFNESGSLYVLRENKQIVTLTQGTVVSAKENYLRATLNFDGVFILYSHPKNTSGNAVWSVSHTWPENICVNNDIRKGLGSGTCGHNSICTLSDAKRPICNCPKGFSLLDPGDSYGNCKPDYIQGCEEDEMKPGEDLYYIEELQNTDWPTSDYEQLQPSSRDGCVSSCLKDCLCSAAVFRTDTCWKKKLPLSYGKTDSSENGTAFIKIRKGQANRKDKKNVFILVGSVLLGSSLIVNLILVGASCLGFIVVNKRKLIRPKQDDQAVSHLNLRCFTYKELADATRGFKEELGRGAFGIVYKGIIGTGSSNLVAVKKLDRMFRDSDKEFKAEVNVIGQTHHKNLVRLLGFCDEGQNRLLVYEYLSNGTLASFLFGDSKPNWNMRTEIAMGIARGLLYLHEECCTQIIHCDIKPQNILLDDFYTARISDFGLAKLLTLDQSHTSTAIRGTRGYVAPEWFRNMPVTVKVDVYSFGVLLLEIICIRRCVDNKISTTDKAILTDWAYDCYRESCLGALVENELEAMNDMNKLLRYVMVAMWCIQEDPSLRPTMRKVTQMLEGIVEVPLPPCPCPCL</sequence>
<comment type="caution">
    <text evidence="1">The sequence shown here is derived from an EMBL/GenBank/DDBJ whole genome shotgun (WGS) entry which is preliminary data.</text>
</comment>
<evidence type="ECO:0000313" key="2">
    <source>
        <dbReference type="Proteomes" id="UP001164539"/>
    </source>
</evidence>
<accession>A0ACC1YM87</accession>